<dbReference type="SMART" id="SM00150">
    <property type="entry name" value="SPEC"/>
    <property type="match status" value="11"/>
</dbReference>
<dbReference type="InterPro" id="IPR011992">
    <property type="entry name" value="EF-hand-dom_pair"/>
</dbReference>
<evidence type="ECO:0000259" key="8">
    <source>
        <dbReference type="PROSITE" id="PS51460"/>
    </source>
</evidence>
<dbReference type="CDD" id="cd00176">
    <property type="entry name" value="SPEC"/>
    <property type="match status" value="6"/>
</dbReference>
<feature type="compositionally biased region" description="Basic and acidic residues" evidence="6">
    <location>
        <begin position="263"/>
        <end position="284"/>
    </location>
</feature>
<dbReference type="FunFam" id="1.20.58.60:FF:000001">
    <property type="entry name" value="Microtubule-actin cross-linking factor 1"/>
    <property type="match status" value="4"/>
</dbReference>
<feature type="coiled-coil region" evidence="5">
    <location>
        <begin position="1676"/>
        <end position="1703"/>
    </location>
</feature>
<feature type="compositionally biased region" description="Basic and acidic residues" evidence="6">
    <location>
        <begin position="361"/>
        <end position="381"/>
    </location>
</feature>
<feature type="compositionally biased region" description="Basic residues" evidence="6">
    <location>
        <begin position="1"/>
        <end position="14"/>
    </location>
</feature>
<feature type="region of interest" description="Disordered" evidence="6">
    <location>
        <begin position="2091"/>
        <end position="2153"/>
    </location>
</feature>
<dbReference type="GO" id="GO:0005886">
    <property type="term" value="C:plasma membrane"/>
    <property type="evidence" value="ECO:0007669"/>
    <property type="project" value="UniProtKB-SubCell"/>
</dbReference>
<dbReference type="SUPFAM" id="SSF46966">
    <property type="entry name" value="Spectrin repeat"/>
    <property type="match status" value="9"/>
</dbReference>
<feature type="compositionally biased region" description="Low complexity" evidence="6">
    <location>
        <begin position="2095"/>
        <end position="2112"/>
    </location>
</feature>
<dbReference type="Pfam" id="PF00435">
    <property type="entry name" value="Spectrin"/>
    <property type="match status" value="10"/>
</dbReference>
<feature type="domain" description="GAR" evidence="8">
    <location>
        <begin position="1990"/>
        <end position="2062"/>
    </location>
</feature>
<dbReference type="Pfam" id="PF02187">
    <property type="entry name" value="GAS2"/>
    <property type="match status" value="1"/>
</dbReference>
<feature type="compositionally biased region" description="Basic and acidic residues" evidence="6">
    <location>
        <begin position="537"/>
        <end position="552"/>
    </location>
</feature>
<dbReference type="InterPro" id="IPR002017">
    <property type="entry name" value="Spectrin_repeat"/>
</dbReference>
<dbReference type="PROSITE" id="PS50222">
    <property type="entry name" value="EF_HAND_2"/>
    <property type="match status" value="2"/>
</dbReference>
<dbReference type="SUPFAM" id="SSF143575">
    <property type="entry name" value="GAS2 domain-like"/>
    <property type="match status" value="1"/>
</dbReference>
<feature type="compositionally biased region" description="Low complexity" evidence="6">
    <location>
        <begin position="132"/>
        <end position="142"/>
    </location>
</feature>
<organism>
    <name type="scientific">Branchiostoma floridae</name>
    <name type="common">Florida lancelet</name>
    <name type="synonym">Amphioxus</name>
    <dbReference type="NCBI Taxonomy" id="7739"/>
    <lineage>
        <taxon>Eukaryota</taxon>
        <taxon>Metazoa</taxon>
        <taxon>Chordata</taxon>
        <taxon>Cephalochordata</taxon>
        <taxon>Leptocardii</taxon>
        <taxon>Amphioxiformes</taxon>
        <taxon>Branchiostomatidae</taxon>
        <taxon>Branchiostoma</taxon>
    </lineage>
</organism>
<feature type="compositionally biased region" description="Low complexity" evidence="6">
    <location>
        <begin position="644"/>
        <end position="655"/>
    </location>
</feature>
<feature type="domain" description="EF-hand" evidence="7">
    <location>
        <begin position="1950"/>
        <end position="1985"/>
    </location>
</feature>
<dbReference type="Gene3D" id="3.30.920.20">
    <property type="entry name" value="Gas2-like domain"/>
    <property type="match status" value="1"/>
</dbReference>
<dbReference type="FunFam" id="3.30.920.20:FF:000001">
    <property type="entry name" value="Microtubule-actin cross-linking factor 1"/>
    <property type="match status" value="1"/>
</dbReference>
<dbReference type="eggNOG" id="KOG0516">
    <property type="taxonomic scope" value="Eukaryota"/>
</dbReference>
<dbReference type="PROSITE" id="PS00018">
    <property type="entry name" value="EF_HAND_1"/>
    <property type="match status" value="2"/>
</dbReference>
<keyword evidence="2" id="KW-0963">Cytoplasm</keyword>
<dbReference type="PANTHER" id="PTHR23169">
    <property type="entry name" value="ENVOPLAKIN"/>
    <property type="match status" value="1"/>
</dbReference>
<feature type="region of interest" description="Disordered" evidence="6">
    <location>
        <begin position="1"/>
        <end position="428"/>
    </location>
</feature>
<dbReference type="Gene3D" id="1.10.238.10">
    <property type="entry name" value="EF-hand"/>
    <property type="match status" value="1"/>
</dbReference>
<dbReference type="PANTHER" id="PTHR23169:SF23">
    <property type="entry name" value="SHORT STOP, ISOFORM H"/>
    <property type="match status" value="1"/>
</dbReference>
<feature type="region of interest" description="Disordered" evidence="6">
    <location>
        <begin position="632"/>
        <end position="657"/>
    </location>
</feature>
<name>C3YBC3_BRAFL</name>
<dbReference type="CDD" id="cd00051">
    <property type="entry name" value="EFh"/>
    <property type="match status" value="1"/>
</dbReference>
<dbReference type="Gene3D" id="1.20.58.60">
    <property type="match status" value="9"/>
</dbReference>
<feature type="coiled-coil region" evidence="5">
    <location>
        <begin position="912"/>
        <end position="939"/>
    </location>
</feature>
<dbReference type="GO" id="GO:0008017">
    <property type="term" value="F:microtubule binding"/>
    <property type="evidence" value="ECO:0007669"/>
    <property type="project" value="InterPro"/>
</dbReference>
<gene>
    <name evidence="9" type="ORF">BRAFLDRAFT_123699</name>
</gene>
<dbReference type="InterPro" id="IPR018159">
    <property type="entry name" value="Spectrin/alpha-actinin"/>
</dbReference>
<dbReference type="PROSITE" id="PS51460">
    <property type="entry name" value="GAR"/>
    <property type="match status" value="1"/>
</dbReference>
<proteinExistence type="predicted"/>
<feature type="compositionally biased region" description="Basic and acidic residues" evidence="6">
    <location>
        <begin position="221"/>
        <end position="232"/>
    </location>
</feature>
<dbReference type="SMART" id="SM00054">
    <property type="entry name" value="EFh"/>
    <property type="match status" value="2"/>
</dbReference>
<dbReference type="Pfam" id="PF13499">
    <property type="entry name" value="EF-hand_7"/>
    <property type="match status" value="1"/>
</dbReference>
<dbReference type="STRING" id="7739.C3YBC3"/>
<feature type="domain" description="EF-hand" evidence="7">
    <location>
        <begin position="1914"/>
        <end position="1949"/>
    </location>
</feature>
<feature type="coiled-coil region" evidence="5">
    <location>
        <begin position="1240"/>
        <end position="1267"/>
    </location>
</feature>
<keyword evidence="3" id="KW-0106">Calcium</keyword>
<comment type="subcellular location">
    <subcellularLocation>
        <location evidence="1">Cytoplasm</location>
        <location evidence="1">Cytoskeleton</location>
    </subcellularLocation>
</comment>
<evidence type="ECO:0000256" key="4">
    <source>
        <dbReference type="ARBA" id="ARBA00023212"/>
    </source>
</evidence>
<feature type="compositionally biased region" description="Basic and acidic residues" evidence="6">
    <location>
        <begin position="393"/>
        <end position="405"/>
    </location>
</feature>
<feature type="compositionally biased region" description="Basic and acidic residues" evidence="6">
    <location>
        <begin position="2144"/>
        <end position="2153"/>
    </location>
</feature>
<feature type="compositionally biased region" description="Basic residues" evidence="6">
    <location>
        <begin position="1837"/>
        <end position="1846"/>
    </location>
</feature>
<evidence type="ECO:0000256" key="6">
    <source>
        <dbReference type="SAM" id="MobiDB-lite"/>
    </source>
</evidence>
<evidence type="ECO:0008006" key="10">
    <source>
        <dbReference type="Google" id="ProtNLM"/>
    </source>
</evidence>
<reference evidence="9" key="1">
    <citation type="journal article" date="2008" name="Nature">
        <title>The amphioxus genome and the evolution of the chordate karyotype.</title>
        <authorList>
            <consortium name="US DOE Joint Genome Institute (JGI-PGF)"/>
            <person name="Putnam N.H."/>
            <person name="Butts T."/>
            <person name="Ferrier D.E.K."/>
            <person name="Furlong R.F."/>
            <person name="Hellsten U."/>
            <person name="Kawashima T."/>
            <person name="Robinson-Rechavi M."/>
            <person name="Shoguchi E."/>
            <person name="Terry A."/>
            <person name="Yu J.-K."/>
            <person name="Benito-Gutierrez E.L."/>
            <person name="Dubchak I."/>
            <person name="Garcia-Fernandez J."/>
            <person name="Gibson-Brown J.J."/>
            <person name="Grigoriev I.V."/>
            <person name="Horton A.C."/>
            <person name="de Jong P.J."/>
            <person name="Jurka J."/>
            <person name="Kapitonov V.V."/>
            <person name="Kohara Y."/>
            <person name="Kuroki Y."/>
            <person name="Lindquist E."/>
            <person name="Lucas S."/>
            <person name="Osoegawa K."/>
            <person name="Pennacchio L.A."/>
            <person name="Salamov A.A."/>
            <person name="Satou Y."/>
            <person name="Sauka-Spengler T."/>
            <person name="Schmutz J."/>
            <person name="Shin-I T."/>
            <person name="Toyoda A."/>
            <person name="Bronner-Fraser M."/>
            <person name="Fujiyama A."/>
            <person name="Holland L.Z."/>
            <person name="Holland P.W.H."/>
            <person name="Satoh N."/>
            <person name="Rokhsar D.S."/>
        </authorList>
    </citation>
    <scope>NUCLEOTIDE SEQUENCE [LARGE SCALE GENOMIC DNA]</scope>
    <source>
        <strain evidence="9">S238N-H82</strain>
        <tissue evidence="9">Testes</tissue>
    </source>
</reference>
<sequence length="2153" mass="242797">MGKKLSCMRKKKKKGQDDDNDDPPYEPAGVPELDAVESPSIKHMLIVSENSDGIVQRGFGDRPKGPKGKKGLRNTFDPPQRSTRPNVSPGDTEKLLGDSVPSPKGKKASKKISSPPPITSNGDVGRWTGEISSLPSSKNSSRNSKEEDVVPDKKKDTNSKPEKYKGPVLDRQIVESSLLDDIIKKEEDNKRRGSKDVPKSPTKKSKSPSSTAKKTTSSLPHGDDKDNQDEKITGSVSSPGTQSSKPLDLKKKSDKSNSVPSNDLKKSKDTISQEKVERKEKVPDEGADLSSRQKEYTKSTPGRYGSKDSPQSIKESEKKSNKEDKSVVEDGTEVGKPSQQRDSVAEVMADLDSIDVSLAQEKQKESKAPTKDSPAQKEDVPAVKTSMPQKAADSIEPKARTEVAESKASLTPVSDEKVAKKTESQDSAVAVDSYKFVTPKQKLPEAGAGNSKLDPTAPMLFPEPKDIGKLSPIKEEIGDKSLEPEENGTGKSNGYRATTKEQPYVTGVPETMDIESNVSLDHVSKLNGYTAGKAQDIKHSSLSEDHPEECKAPHKIGTSRYSKDGTSDFAAKDINVAFLLDGDKKKSQKVTSAETMSNGIDSDSGYEPHQLIKENGPVFPDKFNEGIPDGMTNNHDQLHRERSLSNSSNPTSPTRAWESTVGNVITKLEDEDLKKAELYQNFRDHNLAKQIEEEITKDARREALAEHKPHIDKLNKTGPLLAELSPGEGAEAVNAKLRSDSERYTAVKEAVQRRSIWLDDALSQATQFHEKMDHTLEKLEKVADKLRMPTPISAETDKIKEQISENEALRSELEKHLPAIETLRGKGDDLIGKSAGVDKDPSAKAIQDKLDQMNFLWEDIVSRSEERDQAMLETHDTAERFWEELGNVLNVLKETQDSIKELEEPAIQPDIVREQQEVLQAIKEEMESTQDDIETVRQLGEDLTSLCGEPDKPVVSKNVEDLNATWDTLNASWEEREEVLEEAMRVALQYQDALQALLVWLGTAEARLATFPPIGADPSTIKKQIDNLKEFKTEVDPRQVAVEAMNNQGEQLMKKVSSDEARLSIQEPLHDMNKRWEGLQRSIVDRQHKLEAALLKMGQFTAAIDELLTWLKHTEASLDEEKPVAGDTKLIEIELAKHKVLQNDILAHQSSVDSVHQAGKRIIQAENKAEAKAIQDKLAALDKRWSDVLQKAADKQTNLEALLNESQGFHVVLEELLHWVGETETKLSTTKPTGGLPETAKEQVDRHMELQQQIDDKAEEIDAALFEGQELVAKCDKTAASNVEHGLNKLATQWEGLLAHAAERKSKLEDALKQAQDFHDSLQSFISWLTNAEKTLNNLKPASMVMETLSQQIDDHKAFEKNIADHRETMLQLDKMGTHLKYFSQKQDVILIKNLLISVQGRWERILSRYGERSRHLEDALKRARQFNDSWKKLMDWLDEAENHLDSEAPIGNDPDKIKAQLLKFKEFQRALAAKQPLYDSTMKTGRSLKDKGTPQDGQKLDEKLTELRDKWDLICAKSVDRQHTLEEALLFSGQFADALQALLDWLYKTEPNLAEDLPVHGDIDTVLTLIGNHKVFQRELASRTSSVQTVRKQAREILNSSTEDTSELRRQLEDLNIKWENASRLSVVKQQRLDQAMKQAEEFHTSVHCLLEWLAEAEHVLRFQSQIPVDDEDMLMESLTQQEKFEKEMADQQRKLQEAMDMGEAILKICHPDAITTVKHWLTIIMARWEEVTSWASQHRARLEDALKVLKANEELLDRLTAWVEGAEHTLQTLDDEPLPDNMEDVQKLMEEHQMFQNEMSTKQPEYDRITKGHKRRISTVDHSPGGFLDRDGRPPSRRGGRGRGSKTTSPAPEPNRNPRIAHLQGKWQQVWLMALDRQRKLQDAYDRLAELQAFKNFSFDDWRRRYMRWMNNKKSRVMDMFRRLDKDHDGKLSRQEFIEGILKSKFPTNKLEMNAVADIFDRNKDGFIDYREFIAALRPERESSKPLTDHEKIQDEVKRQVSQCTCPKRYQVQQIGEGKYRFGDTQRLRLVRILRSTVMVRVGGGWMALDEFLVKNDPCRAKGRTNVELRERFILADGVSQSMATFLPRRPMSANTSPTHSSGSSASTGPIPRKRGTDTIDSTRPKEPASRLPLPKTWNGHHRLDETQGAC</sequence>
<feature type="compositionally biased region" description="Basic and acidic residues" evidence="6">
    <location>
        <begin position="181"/>
        <end position="198"/>
    </location>
</feature>
<dbReference type="EMBL" id="GG666497">
    <property type="protein sequence ID" value="EEN62280.1"/>
    <property type="molecule type" value="Genomic_DNA"/>
</dbReference>
<dbReference type="GO" id="GO:0045104">
    <property type="term" value="P:intermediate filament cytoskeleton organization"/>
    <property type="evidence" value="ECO:0007669"/>
    <property type="project" value="InterPro"/>
</dbReference>
<dbReference type="InterPro" id="IPR043197">
    <property type="entry name" value="Plakin"/>
</dbReference>
<dbReference type="GO" id="GO:0005509">
    <property type="term" value="F:calcium ion binding"/>
    <property type="evidence" value="ECO:0007669"/>
    <property type="project" value="InterPro"/>
</dbReference>
<feature type="region of interest" description="Disordered" evidence="6">
    <location>
        <begin position="442"/>
        <end position="510"/>
    </location>
</feature>
<dbReference type="InParanoid" id="C3YBC3"/>
<dbReference type="InterPro" id="IPR002048">
    <property type="entry name" value="EF_hand_dom"/>
</dbReference>
<accession>C3YBC3</accession>
<dbReference type="InterPro" id="IPR036534">
    <property type="entry name" value="GAR_dom_sf"/>
</dbReference>
<evidence type="ECO:0000256" key="5">
    <source>
        <dbReference type="SAM" id="Coils"/>
    </source>
</evidence>
<dbReference type="InterPro" id="IPR018247">
    <property type="entry name" value="EF_Hand_1_Ca_BS"/>
</dbReference>
<feature type="compositionally biased region" description="Basic and acidic residues" evidence="6">
    <location>
        <begin position="2117"/>
        <end position="2131"/>
    </location>
</feature>
<dbReference type="SMART" id="SM00243">
    <property type="entry name" value="GAS2"/>
    <property type="match status" value="1"/>
</dbReference>
<feature type="compositionally biased region" description="Basic and acidic residues" evidence="6">
    <location>
        <begin position="143"/>
        <end position="165"/>
    </location>
</feature>
<evidence type="ECO:0000259" key="7">
    <source>
        <dbReference type="PROSITE" id="PS50222"/>
    </source>
</evidence>
<feature type="compositionally biased region" description="Basic and acidic residues" evidence="6">
    <location>
        <begin position="314"/>
        <end position="328"/>
    </location>
</feature>
<feature type="compositionally biased region" description="Basic and acidic residues" evidence="6">
    <location>
        <begin position="463"/>
        <end position="483"/>
    </location>
</feature>
<evidence type="ECO:0000256" key="2">
    <source>
        <dbReference type="ARBA" id="ARBA00022490"/>
    </source>
</evidence>
<feature type="compositionally biased region" description="Low complexity" evidence="6">
    <location>
        <begin position="207"/>
        <end position="220"/>
    </location>
</feature>
<protein>
    <recommendedName>
        <fullName evidence="10">EF-hand domain-containing protein</fullName>
    </recommendedName>
</protein>
<keyword evidence="5" id="KW-0175">Coiled coil</keyword>
<evidence type="ECO:0000256" key="1">
    <source>
        <dbReference type="ARBA" id="ARBA00004245"/>
    </source>
</evidence>
<evidence type="ECO:0000256" key="3">
    <source>
        <dbReference type="ARBA" id="ARBA00022837"/>
    </source>
</evidence>
<dbReference type="InterPro" id="IPR003108">
    <property type="entry name" value="GAR_dom"/>
</dbReference>
<feature type="region of interest" description="Disordered" evidence="6">
    <location>
        <begin position="1817"/>
        <end position="1861"/>
    </location>
</feature>
<evidence type="ECO:0000313" key="9">
    <source>
        <dbReference type="EMBL" id="EEN62280.1"/>
    </source>
</evidence>
<feature type="compositionally biased region" description="Basic and acidic residues" evidence="6">
    <location>
        <begin position="414"/>
        <end position="424"/>
    </location>
</feature>
<feature type="region of interest" description="Disordered" evidence="6">
    <location>
        <begin position="537"/>
        <end position="559"/>
    </location>
</feature>
<keyword evidence="4" id="KW-0206">Cytoskeleton</keyword>
<dbReference type="GO" id="GO:0005856">
    <property type="term" value="C:cytoskeleton"/>
    <property type="evidence" value="ECO:0007669"/>
    <property type="project" value="UniProtKB-SubCell"/>
</dbReference>
<dbReference type="SUPFAM" id="SSF47473">
    <property type="entry name" value="EF-hand"/>
    <property type="match status" value="1"/>
</dbReference>